<protein>
    <submittedName>
        <fullName evidence="1">Uncharacterized protein</fullName>
    </submittedName>
</protein>
<evidence type="ECO:0000313" key="2">
    <source>
        <dbReference type="Proteomes" id="UP001140949"/>
    </source>
</evidence>
<name>A0AAX6GFX4_IRIPA</name>
<evidence type="ECO:0000313" key="1">
    <source>
        <dbReference type="EMBL" id="KAJ6827403.1"/>
    </source>
</evidence>
<keyword evidence="2" id="KW-1185">Reference proteome</keyword>
<proteinExistence type="predicted"/>
<dbReference type="PANTHER" id="PTHR34970">
    <property type="entry name" value="ABC TRANSPORTER A FAMILY PROTEIN"/>
    <property type="match status" value="1"/>
</dbReference>
<gene>
    <name evidence="1" type="ORF">M6B38_368690</name>
</gene>
<dbReference type="PANTHER" id="PTHR34970:SF2">
    <property type="entry name" value="ABC TRANSPORTER A FAMILY PROTEIN"/>
    <property type="match status" value="1"/>
</dbReference>
<accession>A0AAX6GFX4</accession>
<comment type="caution">
    <text evidence="1">The sequence shown here is derived from an EMBL/GenBank/DDBJ whole genome shotgun (WGS) entry which is preliminary data.</text>
</comment>
<dbReference type="AlphaFoldDB" id="A0AAX6GFX4"/>
<dbReference type="EMBL" id="JANAVB010020377">
    <property type="protein sequence ID" value="KAJ6827403.1"/>
    <property type="molecule type" value="Genomic_DNA"/>
</dbReference>
<reference evidence="1" key="2">
    <citation type="submission" date="2023-04" db="EMBL/GenBank/DDBJ databases">
        <authorList>
            <person name="Bruccoleri R.E."/>
            <person name="Oakeley E.J."/>
            <person name="Faust A.-M."/>
            <person name="Dessus-Babus S."/>
            <person name="Altorfer M."/>
            <person name="Burckhardt D."/>
            <person name="Oertli M."/>
            <person name="Naumann U."/>
            <person name="Petersen F."/>
            <person name="Wong J."/>
        </authorList>
    </citation>
    <scope>NUCLEOTIDE SEQUENCE</scope>
    <source>
        <strain evidence="1">GSM-AAB239-AS_SAM_17_03QT</strain>
        <tissue evidence="1">Leaf</tissue>
    </source>
</reference>
<organism evidence="1 2">
    <name type="scientific">Iris pallida</name>
    <name type="common">Sweet iris</name>
    <dbReference type="NCBI Taxonomy" id="29817"/>
    <lineage>
        <taxon>Eukaryota</taxon>
        <taxon>Viridiplantae</taxon>
        <taxon>Streptophyta</taxon>
        <taxon>Embryophyta</taxon>
        <taxon>Tracheophyta</taxon>
        <taxon>Spermatophyta</taxon>
        <taxon>Magnoliopsida</taxon>
        <taxon>Liliopsida</taxon>
        <taxon>Asparagales</taxon>
        <taxon>Iridaceae</taxon>
        <taxon>Iridoideae</taxon>
        <taxon>Irideae</taxon>
        <taxon>Iris</taxon>
    </lineage>
</organism>
<sequence length="85" mass="9409">MGFMLRVRLSSFFAGAASASVAGFYFLHKDYELAHEALSQQVREGYESLEGRCEVLSARVTALEDLKKPETTAPVDPSRCNVVPR</sequence>
<reference evidence="1" key="1">
    <citation type="journal article" date="2023" name="GigaByte">
        <title>Genome assembly of the bearded iris, Iris pallida Lam.</title>
        <authorList>
            <person name="Bruccoleri R.E."/>
            <person name="Oakeley E.J."/>
            <person name="Faust A.M.E."/>
            <person name="Altorfer M."/>
            <person name="Dessus-Babus S."/>
            <person name="Burckhardt D."/>
            <person name="Oertli M."/>
            <person name="Naumann U."/>
            <person name="Petersen F."/>
            <person name="Wong J."/>
        </authorList>
    </citation>
    <scope>NUCLEOTIDE SEQUENCE</scope>
    <source>
        <strain evidence="1">GSM-AAB239-AS_SAM_17_03QT</strain>
    </source>
</reference>
<dbReference type="Proteomes" id="UP001140949">
    <property type="component" value="Unassembled WGS sequence"/>
</dbReference>